<dbReference type="InterPro" id="IPR025966">
    <property type="entry name" value="OppC_N"/>
</dbReference>
<comment type="similarity">
    <text evidence="7">Belongs to the binding-protein-dependent transport system permease family.</text>
</comment>
<evidence type="ECO:0000313" key="11">
    <source>
        <dbReference type="Proteomes" id="UP001304683"/>
    </source>
</evidence>
<name>A0ABZ0QSG1_9FIRM</name>
<sequence length="351" mass="37711">MSQPFPWPDPGRPGWTGADEPAPDAADAGAPDVLWRVAVRRFFRNPWAVAGLVVLLFFIGVAIAAPWIAPYPPEQIDLLNVDAPPSREHWLGTDGIGRDILSRLIHGSRVSLLVGFSVAAGTVLLGSLIGALAGYLGGWVDTVLMRLIDVMLSFPALFLNILVLAMFGTHFTYLILILVLTSWMGVARLVRGQFLQLREMQYVEAARAIGTPAWEIIVHHLLRNATAPLIVNATLMIGGAILAESALSFLGLGVQPPHTSWGQMLNNAQQYMLTNPMLAVYPGACIFLTVLAVNFVGDGIRDALDPRQKERVRRGPGLRGRVAVAFGRVPAAQAGGLPVQGTRGRAGGDGR</sequence>
<evidence type="ECO:0000256" key="5">
    <source>
        <dbReference type="ARBA" id="ARBA00022989"/>
    </source>
</evidence>
<evidence type="ECO:0000256" key="8">
    <source>
        <dbReference type="SAM" id="MobiDB-lite"/>
    </source>
</evidence>
<reference evidence="10 11" key="1">
    <citation type="submission" date="2023-08" db="EMBL/GenBank/DDBJ databases">
        <title>Genome sequence of Thermaerobacter compostii strain Ins1, a spore-forming filamentous bacterium isolated from a deep geothermal reservoir.</title>
        <authorList>
            <person name="Bregnard D."/>
            <person name="Gonzalez D."/>
            <person name="Junier P."/>
        </authorList>
    </citation>
    <scope>NUCLEOTIDE SEQUENCE [LARGE SCALE GENOMIC DNA]</scope>
    <source>
        <strain evidence="10 11">Ins1</strain>
    </source>
</reference>
<evidence type="ECO:0000256" key="7">
    <source>
        <dbReference type="RuleBase" id="RU363032"/>
    </source>
</evidence>
<evidence type="ECO:0000256" key="6">
    <source>
        <dbReference type="ARBA" id="ARBA00023136"/>
    </source>
</evidence>
<keyword evidence="3" id="KW-1003">Cell membrane</keyword>
<dbReference type="Proteomes" id="UP001304683">
    <property type="component" value="Chromosome"/>
</dbReference>
<dbReference type="PROSITE" id="PS50928">
    <property type="entry name" value="ABC_TM1"/>
    <property type="match status" value="1"/>
</dbReference>
<feature type="transmembrane region" description="Helical" evidence="7">
    <location>
        <begin position="147"/>
        <end position="167"/>
    </location>
</feature>
<feature type="transmembrane region" description="Helical" evidence="7">
    <location>
        <begin position="173"/>
        <end position="190"/>
    </location>
</feature>
<feature type="domain" description="ABC transmembrane type-1" evidence="9">
    <location>
        <begin position="112"/>
        <end position="297"/>
    </location>
</feature>
<protein>
    <submittedName>
        <fullName evidence="10">ABC transporter permease</fullName>
    </submittedName>
</protein>
<dbReference type="SUPFAM" id="SSF161098">
    <property type="entry name" value="MetI-like"/>
    <property type="match status" value="1"/>
</dbReference>
<dbReference type="RefSeq" id="WP_318750886.1">
    <property type="nucleotide sequence ID" value="NZ_CP132508.1"/>
</dbReference>
<organism evidence="10 11">
    <name type="scientific">Thermaerobacter composti</name>
    <dbReference type="NCBI Taxonomy" id="554949"/>
    <lineage>
        <taxon>Bacteria</taxon>
        <taxon>Bacillati</taxon>
        <taxon>Bacillota</taxon>
        <taxon>Clostridia</taxon>
        <taxon>Eubacteriales</taxon>
        <taxon>Clostridiales Family XVII. Incertae Sedis</taxon>
        <taxon>Thermaerobacter</taxon>
    </lineage>
</organism>
<dbReference type="Pfam" id="PF00528">
    <property type="entry name" value="BPD_transp_1"/>
    <property type="match status" value="1"/>
</dbReference>
<feature type="transmembrane region" description="Helical" evidence="7">
    <location>
        <begin position="112"/>
        <end position="135"/>
    </location>
</feature>
<evidence type="ECO:0000313" key="10">
    <source>
        <dbReference type="EMBL" id="WPD19340.1"/>
    </source>
</evidence>
<dbReference type="NCBIfam" id="NF045476">
    <property type="entry name" value="Opp4C"/>
    <property type="match status" value="1"/>
</dbReference>
<gene>
    <name evidence="10" type="ORF">Q5761_01315</name>
</gene>
<dbReference type="InterPro" id="IPR000515">
    <property type="entry name" value="MetI-like"/>
</dbReference>
<feature type="compositionally biased region" description="Low complexity" evidence="8">
    <location>
        <begin position="17"/>
        <end position="26"/>
    </location>
</feature>
<dbReference type="InterPro" id="IPR050366">
    <property type="entry name" value="BP-dependent_transpt_permease"/>
</dbReference>
<evidence type="ECO:0000256" key="3">
    <source>
        <dbReference type="ARBA" id="ARBA00022475"/>
    </source>
</evidence>
<keyword evidence="6 7" id="KW-0472">Membrane</keyword>
<keyword evidence="11" id="KW-1185">Reference proteome</keyword>
<keyword evidence="4 7" id="KW-0812">Transmembrane</keyword>
<dbReference type="PANTHER" id="PTHR43386:SF1">
    <property type="entry name" value="D,D-DIPEPTIDE TRANSPORT SYSTEM PERMEASE PROTEIN DDPC-RELATED"/>
    <property type="match status" value="1"/>
</dbReference>
<comment type="subcellular location">
    <subcellularLocation>
        <location evidence="1 7">Cell membrane</location>
        <topology evidence="1 7">Multi-pass membrane protein</topology>
    </subcellularLocation>
</comment>
<dbReference type="InterPro" id="IPR035906">
    <property type="entry name" value="MetI-like_sf"/>
</dbReference>
<evidence type="ECO:0000256" key="4">
    <source>
        <dbReference type="ARBA" id="ARBA00022692"/>
    </source>
</evidence>
<dbReference type="InterPro" id="IPR053523">
    <property type="entry name" value="Oligopeptide_permease_AppC"/>
</dbReference>
<dbReference type="EMBL" id="CP132508">
    <property type="protein sequence ID" value="WPD19340.1"/>
    <property type="molecule type" value="Genomic_DNA"/>
</dbReference>
<evidence type="ECO:0000256" key="2">
    <source>
        <dbReference type="ARBA" id="ARBA00022448"/>
    </source>
</evidence>
<keyword evidence="5 7" id="KW-1133">Transmembrane helix</keyword>
<feature type="transmembrane region" description="Helical" evidence="7">
    <location>
        <begin position="47"/>
        <end position="69"/>
    </location>
</feature>
<feature type="region of interest" description="Disordered" evidence="8">
    <location>
        <begin position="1"/>
        <end position="26"/>
    </location>
</feature>
<feature type="transmembrane region" description="Helical" evidence="7">
    <location>
        <begin position="273"/>
        <end position="297"/>
    </location>
</feature>
<dbReference type="PANTHER" id="PTHR43386">
    <property type="entry name" value="OLIGOPEPTIDE TRANSPORT SYSTEM PERMEASE PROTEIN APPC"/>
    <property type="match status" value="1"/>
</dbReference>
<evidence type="ECO:0000259" key="9">
    <source>
        <dbReference type="PROSITE" id="PS50928"/>
    </source>
</evidence>
<evidence type="ECO:0000256" key="1">
    <source>
        <dbReference type="ARBA" id="ARBA00004651"/>
    </source>
</evidence>
<dbReference type="Gene3D" id="1.10.3720.10">
    <property type="entry name" value="MetI-like"/>
    <property type="match status" value="1"/>
</dbReference>
<accession>A0ABZ0QSG1</accession>
<dbReference type="Pfam" id="PF12911">
    <property type="entry name" value="OppC_N"/>
    <property type="match status" value="1"/>
</dbReference>
<keyword evidence="2 7" id="KW-0813">Transport</keyword>
<proteinExistence type="inferred from homology"/>
<feature type="transmembrane region" description="Helical" evidence="7">
    <location>
        <begin position="229"/>
        <end position="253"/>
    </location>
</feature>
<dbReference type="CDD" id="cd06261">
    <property type="entry name" value="TM_PBP2"/>
    <property type="match status" value="1"/>
</dbReference>
<feature type="compositionally biased region" description="Pro residues" evidence="8">
    <location>
        <begin position="1"/>
        <end position="11"/>
    </location>
</feature>